<dbReference type="GO" id="GO:0009190">
    <property type="term" value="P:cyclic nucleotide biosynthetic process"/>
    <property type="evidence" value="ECO:0007669"/>
    <property type="project" value="InterPro"/>
</dbReference>
<feature type="region of interest" description="Disordered" evidence="1">
    <location>
        <begin position="591"/>
        <end position="674"/>
    </location>
</feature>
<feature type="region of interest" description="Disordered" evidence="1">
    <location>
        <begin position="498"/>
        <end position="522"/>
    </location>
</feature>
<reference evidence="3" key="1">
    <citation type="journal article" date="2020" name="bioRxiv">
        <title>Comparative genomics of Chlamydomonas.</title>
        <authorList>
            <person name="Craig R.J."/>
            <person name="Hasan A.R."/>
            <person name="Ness R.W."/>
            <person name="Keightley P.D."/>
        </authorList>
    </citation>
    <scope>NUCLEOTIDE SEQUENCE</scope>
    <source>
        <strain evidence="3">CCAP 11/70</strain>
    </source>
</reference>
<dbReference type="EMBL" id="JAEHOE010000001">
    <property type="protein sequence ID" value="KAG2501916.1"/>
    <property type="molecule type" value="Genomic_DNA"/>
</dbReference>
<evidence type="ECO:0000313" key="3">
    <source>
        <dbReference type="EMBL" id="KAG2501916.1"/>
    </source>
</evidence>
<evidence type="ECO:0000313" key="4">
    <source>
        <dbReference type="Proteomes" id="UP000612055"/>
    </source>
</evidence>
<dbReference type="Gene3D" id="3.30.70.1230">
    <property type="entry name" value="Nucleotide cyclase"/>
    <property type="match status" value="3"/>
</dbReference>
<organism evidence="3 4">
    <name type="scientific">Edaphochlamys debaryana</name>
    <dbReference type="NCBI Taxonomy" id="47281"/>
    <lineage>
        <taxon>Eukaryota</taxon>
        <taxon>Viridiplantae</taxon>
        <taxon>Chlorophyta</taxon>
        <taxon>core chlorophytes</taxon>
        <taxon>Chlorophyceae</taxon>
        <taxon>CS clade</taxon>
        <taxon>Chlamydomonadales</taxon>
        <taxon>Chlamydomonadales incertae sedis</taxon>
        <taxon>Edaphochlamys</taxon>
    </lineage>
</organism>
<dbReference type="SUPFAM" id="SSF55073">
    <property type="entry name" value="Nucleotide cyclase"/>
    <property type="match status" value="2"/>
</dbReference>
<protein>
    <recommendedName>
        <fullName evidence="2">Guanylate cyclase domain-containing protein</fullName>
    </recommendedName>
</protein>
<dbReference type="InterPro" id="IPR050697">
    <property type="entry name" value="Adenylyl/Guanylyl_Cyclase_3/4"/>
</dbReference>
<dbReference type="PANTHER" id="PTHR43081">
    <property type="entry name" value="ADENYLATE CYCLASE, TERMINAL-DIFFERENTIATION SPECIFIC-RELATED"/>
    <property type="match status" value="1"/>
</dbReference>
<dbReference type="InterPro" id="IPR029787">
    <property type="entry name" value="Nucleotide_cyclase"/>
</dbReference>
<name>A0A835YG37_9CHLO</name>
<keyword evidence="4" id="KW-1185">Reference proteome</keyword>
<feature type="domain" description="Guanylate cyclase" evidence="2">
    <location>
        <begin position="916"/>
        <end position="1017"/>
    </location>
</feature>
<dbReference type="Proteomes" id="UP000612055">
    <property type="component" value="Unassembled WGS sequence"/>
</dbReference>
<accession>A0A835YG37</accession>
<sequence>MVAALGTARPVHRRPGTCRRAGGKLARLRAVLQALAVALVVLAWRPAVASLASILLVDSGPRFVTVLAELAATPPTGATTLLLTRDIVVEQSLWPAETATSALALKSNVTVVGSVPGSSGAYSRLDLDWSYRKLKLAPGVAFTMQHLVLSNFRSKFGNDFDLLTYGPGALLVLQDVVFDFPLCVAASISVAGVGRVPRSPRAPPALGTNTSAGVFQLAVIWPNNTYCYPSFASPSVCTFDGVRFVDVWLEVPTIADFQGAGGYDVWYSNVTRACLAMMTSECVSSLGAATCYNNAVFNLQRAKSGGDQGGDDPQHLAIILPSVICGTLLLLGLGACGLWLALGPTHALMARRRRLSPPKAGTDTTLVVTDIEGSTACWEALPSDVMNTALGLHHGAVRRLARKHHGFEFGTEDSFLLAFHDPLSAVCFAAELQRALLEEPWPLQLLHLPAQVPVWMARSPVTSSGQAPDLVHAPSGGVAVQQPSMSALSFLVQGGGGRGALDGDDGDRGDDSAMPAAGGRAGLHPTASALSWRGRLLGGRLHPHLDGAARAKRRRASQLMLEAPAPALDEAPGDLGGRTYLRQLEDVWHRTDDPAAPATPGGPGPGPGSCTHAGSVLLSIVGSSEDGGASRRSNTGMVSMAPSGGSKGRRSPNASPLWHGPSKAGSQGEGHANGGGAGVGAAGAVCMFRGLRVRVGMTSGVAPDDCRVNETTRKVQYSGRPLACAKAVCDAAQGGMTLLSPDSFRQLAWADDAEAPAASPTCGPPRPLPIYQALLPELAGRLVAVRAMRNFMQVSLGALEAPVGRVTVLFMHAVGYAHLAAWNGEVLAQASLTYAAVVKRQLAEAGGYLVELADGLCLAAFTSTPDAIAFALNVKDRLLTADWPSELLEHELCEVVETGVITQAQARPPSVAGGGAGPGEGGEASCMISSQVVLRGLRIRVGVDVSADVHIEISPSTGRMSYRGRVMNRAARISAKATSGAVLVSEEAWAACRGAAHLAARAVGCVELKGIGTLQLYACGWREGLHRLASTRRGSTTISFCGHGGSQYSVRMGPHTNDGTPPPEDAQQRSQGVQTQAAVLVEASTQTDPM</sequence>
<proteinExistence type="predicted"/>
<dbReference type="OrthoDB" id="551218at2759"/>
<dbReference type="InterPro" id="IPR001054">
    <property type="entry name" value="A/G_cyclase"/>
</dbReference>
<dbReference type="Pfam" id="PF00211">
    <property type="entry name" value="Guanylate_cyc"/>
    <property type="match status" value="1"/>
</dbReference>
<dbReference type="AlphaFoldDB" id="A0A835YG37"/>
<feature type="region of interest" description="Disordered" evidence="1">
    <location>
        <begin position="1050"/>
        <end position="1076"/>
    </location>
</feature>
<gene>
    <name evidence="3" type="ORF">HYH03_000414</name>
</gene>
<evidence type="ECO:0000256" key="1">
    <source>
        <dbReference type="SAM" id="MobiDB-lite"/>
    </source>
</evidence>
<evidence type="ECO:0000259" key="2">
    <source>
        <dbReference type="Pfam" id="PF00211"/>
    </source>
</evidence>
<dbReference type="PANTHER" id="PTHR43081:SF1">
    <property type="entry name" value="ADENYLATE CYCLASE, TERMINAL-DIFFERENTIATION SPECIFIC"/>
    <property type="match status" value="1"/>
</dbReference>
<comment type="caution">
    <text evidence="3">The sequence shown here is derived from an EMBL/GenBank/DDBJ whole genome shotgun (WGS) entry which is preliminary data.</text>
</comment>
<dbReference type="GO" id="GO:0035556">
    <property type="term" value="P:intracellular signal transduction"/>
    <property type="evidence" value="ECO:0007669"/>
    <property type="project" value="InterPro"/>
</dbReference>